<dbReference type="SUPFAM" id="SSF48371">
    <property type="entry name" value="ARM repeat"/>
    <property type="match status" value="1"/>
</dbReference>
<dbReference type="InterPro" id="IPR016024">
    <property type="entry name" value="ARM-type_fold"/>
</dbReference>
<protein>
    <recommendedName>
        <fullName evidence="3">HEAT repeat domain-containing protein</fullName>
    </recommendedName>
</protein>
<proteinExistence type="predicted"/>
<dbReference type="Proteomes" id="UP000619238">
    <property type="component" value="Unassembled WGS sequence"/>
</dbReference>
<gene>
    <name evidence="1" type="ORF">H2O64_18600</name>
</gene>
<sequence>MACKLSLSIKICIENNRLIFCSCVDEEENPEKDKLVDYYTWYLTKYLGSRESSIRGKIMMPKKDLGNGINLKNILHQLNSEINCFDFEYAPSEGDCLQVEIPHAIERFRYFKVLFINNKWKQGSNPVFASVTEEIASGRIKRSISKDLNPSQTTVWVTSAKNSIETLFDKLFTDSSEETHWNYITELVQREPQICLHKAASLVSSNVLKEKIIGIKLFIKLYYSKYDTERILKILFHLLKSEQENEIISLLISVMDIDNKNLTDNQIDLLCTFKNHNANIKFSLMNAFSELATEKTIDVYIELSNDKNIGIKQTAIYNLAEVIETDTDEIRKALWDKVLDTDQKTRSYAILGLAKRKDEKIKDFLIHKLESIDHSGTLILEAIETLNDKSLIPFIENQIEKHKVYASHLHKWLLETLDTLKSVK</sequence>
<comment type="caution">
    <text evidence="1">The sequence shown here is derived from an EMBL/GenBank/DDBJ whole genome shotgun (WGS) entry which is preliminary data.</text>
</comment>
<evidence type="ECO:0000313" key="1">
    <source>
        <dbReference type="EMBL" id="MBC8756690.1"/>
    </source>
</evidence>
<dbReference type="Gene3D" id="1.25.10.10">
    <property type="entry name" value="Leucine-rich Repeat Variant"/>
    <property type="match status" value="1"/>
</dbReference>
<accession>A0ABR7QDN3</accession>
<name>A0ABR7QDN3_9FLAO</name>
<dbReference type="EMBL" id="JACGWS010000013">
    <property type="protein sequence ID" value="MBC8756690.1"/>
    <property type="molecule type" value="Genomic_DNA"/>
</dbReference>
<keyword evidence="2" id="KW-1185">Reference proteome</keyword>
<evidence type="ECO:0000313" key="2">
    <source>
        <dbReference type="Proteomes" id="UP000619238"/>
    </source>
</evidence>
<evidence type="ECO:0008006" key="3">
    <source>
        <dbReference type="Google" id="ProtNLM"/>
    </source>
</evidence>
<dbReference type="InterPro" id="IPR011989">
    <property type="entry name" value="ARM-like"/>
</dbReference>
<organism evidence="1 2">
    <name type="scientific">Kordia aestuariivivens</name>
    <dbReference type="NCBI Taxonomy" id="2759037"/>
    <lineage>
        <taxon>Bacteria</taxon>
        <taxon>Pseudomonadati</taxon>
        <taxon>Bacteroidota</taxon>
        <taxon>Flavobacteriia</taxon>
        <taxon>Flavobacteriales</taxon>
        <taxon>Flavobacteriaceae</taxon>
        <taxon>Kordia</taxon>
    </lineage>
</organism>
<reference evidence="1 2" key="1">
    <citation type="submission" date="2020-07" db="EMBL/GenBank/DDBJ databases">
        <title>Description of Kordia aestuariivivens sp. nov., isolated from a tidal flat.</title>
        <authorList>
            <person name="Park S."/>
            <person name="Yoon J.-H."/>
        </authorList>
    </citation>
    <scope>NUCLEOTIDE SEQUENCE [LARGE SCALE GENOMIC DNA]</scope>
    <source>
        <strain evidence="1 2">YSTF-M3</strain>
    </source>
</reference>
<dbReference type="RefSeq" id="WP_187563733.1">
    <property type="nucleotide sequence ID" value="NZ_JACGWS010000013.1"/>
</dbReference>